<comment type="caution">
    <text evidence="2">The sequence shown here is derived from an EMBL/GenBank/DDBJ whole genome shotgun (WGS) entry which is preliminary data.</text>
</comment>
<feature type="non-terminal residue" evidence="2">
    <location>
        <position position="1"/>
    </location>
</feature>
<reference evidence="2 3" key="1">
    <citation type="submission" date="2023-10" db="EMBL/GenBank/DDBJ databases">
        <title>Genomes of two closely related lineages of the louse Polyplax serrata with different host specificities.</title>
        <authorList>
            <person name="Martinu J."/>
            <person name="Tarabai H."/>
            <person name="Stefka J."/>
            <person name="Hypsa V."/>
        </authorList>
    </citation>
    <scope>NUCLEOTIDE SEQUENCE [LARGE SCALE GENOMIC DNA]</scope>
    <source>
        <strain evidence="2">HR10_N</strain>
    </source>
</reference>
<dbReference type="AlphaFoldDB" id="A0AAN8NNA9"/>
<evidence type="ECO:0000313" key="3">
    <source>
        <dbReference type="Proteomes" id="UP001372834"/>
    </source>
</evidence>
<name>A0AAN8NNA9_POLSC</name>
<evidence type="ECO:0000259" key="1">
    <source>
        <dbReference type="Pfam" id="PF00047"/>
    </source>
</evidence>
<feature type="non-terminal residue" evidence="2">
    <location>
        <position position="80"/>
    </location>
</feature>
<dbReference type="Proteomes" id="UP001372834">
    <property type="component" value="Unassembled WGS sequence"/>
</dbReference>
<sequence>NNVLPSGEKTREGSSITIEQTTRHQAGTYLCTASNGVGEPAIQSINLHVLCKLQLNLQNFSLLPAQKHGGYYSRRISGSS</sequence>
<dbReference type="EMBL" id="JAWJWE010000038">
    <property type="protein sequence ID" value="KAK6622721.1"/>
    <property type="molecule type" value="Genomic_DNA"/>
</dbReference>
<organism evidence="2 3">
    <name type="scientific">Polyplax serrata</name>
    <name type="common">Common mouse louse</name>
    <dbReference type="NCBI Taxonomy" id="468196"/>
    <lineage>
        <taxon>Eukaryota</taxon>
        <taxon>Metazoa</taxon>
        <taxon>Ecdysozoa</taxon>
        <taxon>Arthropoda</taxon>
        <taxon>Hexapoda</taxon>
        <taxon>Insecta</taxon>
        <taxon>Pterygota</taxon>
        <taxon>Neoptera</taxon>
        <taxon>Paraneoptera</taxon>
        <taxon>Psocodea</taxon>
        <taxon>Troctomorpha</taxon>
        <taxon>Phthiraptera</taxon>
        <taxon>Anoplura</taxon>
        <taxon>Polyplacidae</taxon>
        <taxon>Polyplax</taxon>
    </lineage>
</organism>
<gene>
    <name evidence="2" type="ORF">RUM43_008564</name>
</gene>
<dbReference type="InterPro" id="IPR013783">
    <property type="entry name" value="Ig-like_fold"/>
</dbReference>
<dbReference type="SUPFAM" id="SSF48726">
    <property type="entry name" value="Immunoglobulin"/>
    <property type="match status" value="1"/>
</dbReference>
<dbReference type="InterPro" id="IPR036179">
    <property type="entry name" value="Ig-like_dom_sf"/>
</dbReference>
<feature type="domain" description="Immunoglobulin-like beta-sandwich" evidence="1">
    <location>
        <begin position="8"/>
        <end position="40"/>
    </location>
</feature>
<protein>
    <recommendedName>
        <fullName evidence="1">Immunoglobulin-like beta-sandwich domain-containing protein</fullName>
    </recommendedName>
</protein>
<accession>A0AAN8NNA9</accession>
<dbReference type="Pfam" id="PF00047">
    <property type="entry name" value="ig"/>
    <property type="match status" value="1"/>
</dbReference>
<dbReference type="InterPro" id="IPR013151">
    <property type="entry name" value="Immunoglobulin_dom"/>
</dbReference>
<proteinExistence type="predicted"/>
<dbReference type="Gene3D" id="2.60.40.10">
    <property type="entry name" value="Immunoglobulins"/>
    <property type="match status" value="1"/>
</dbReference>
<evidence type="ECO:0000313" key="2">
    <source>
        <dbReference type="EMBL" id="KAK6622721.1"/>
    </source>
</evidence>